<dbReference type="EMBL" id="REGN01004931">
    <property type="protein sequence ID" value="RNA15521.1"/>
    <property type="molecule type" value="Genomic_DNA"/>
</dbReference>
<organism evidence="1 2">
    <name type="scientific">Brachionus plicatilis</name>
    <name type="common">Marine rotifer</name>
    <name type="synonym">Brachionus muelleri</name>
    <dbReference type="NCBI Taxonomy" id="10195"/>
    <lineage>
        <taxon>Eukaryota</taxon>
        <taxon>Metazoa</taxon>
        <taxon>Spiralia</taxon>
        <taxon>Gnathifera</taxon>
        <taxon>Rotifera</taxon>
        <taxon>Eurotatoria</taxon>
        <taxon>Monogononta</taxon>
        <taxon>Pseudotrocha</taxon>
        <taxon>Ploima</taxon>
        <taxon>Brachionidae</taxon>
        <taxon>Brachionus</taxon>
    </lineage>
</organism>
<proteinExistence type="predicted"/>
<name>A0A3M7QWM2_BRAPC</name>
<reference evidence="1 2" key="1">
    <citation type="journal article" date="2018" name="Sci. Rep.">
        <title>Genomic signatures of local adaptation to the degree of environmental predictability in rotifers.</title>
        <authorList>
            <person name="Franch-Gras L."/>
            <person name="Hahn C."/>
            <person name="Garcia-Roger E.M."/>
            <person name="Carmona M.J."/>
            <person name="Serra M."/>
            <person name="Gomez A."/>
        </authorList>
    </citation>
    <scope>NUCLEOTIDE SEQUENCE [LARGE SCALE GENOMIC DNA]</scope>
    <source>
        <strain evidence="1">HYR1</strain>
    </source>
</reference>
<accession>A0A3M7QWM2</accession>
<keyword evidence="2" id="KW-1185">Reference proteome</keyword>
<evidence type="ECO:0000313" key="1">
    <source>
        <dbReference type="EMBL" id="RNA15521.1"/>
    </source>
</evidence>
<gene>
    <name evidence="1" type="ORF">BpHYR1_018759</name>
</gene>
<dbReference type="AlphaFoldDB" id="A0A3M7QWM2"/>
<evidence type="ECO:0000313" key="2">
    <source>
        <dbReference type="Proteomes" id="UP000276133"/>
    </source>
</evidence>
<sequence>MGFKLEYEEGQRKKKRQIVILSGKDTTSSLTYFKTYDFRPKLIWSRSITPFVDRVDLFGYSSWGSVFEPSSTDSLTVIY</sequence>
<comment type="caution">
    <text evidence="1">The sequence shown here is derived from an EMBL/GenBank/DDBJ whole genome shotgun (WGS) entry which is preliminary data.</text>
</comment>
<dbReference type="Proteomes" id="UP000276133">
    <property type="component" value="Unassembled WGS sequence"/>
</dbReference>
<protein>
    <submittedName>
        <fullName evidence="1">Uncharacterized protein</fullName>
    </submittedName>
</protein>